<gene>
    <name evidence="3" type="ORF">SAMN02910343_00958</name>
</gene>
<accession>A0A1G5VWJ0</accession>
<dbReference type="Pfam" id="PF00395">
    <property type="entry name" value="SLH"/>
    <property type="match status" value="1"/>
</dbReference>
<proteinExistence type="predicted"/>
<dbReference type="PROSITE" id="PS51272">
    <property type="entry name" value="SLH"/>
    <property type="match status" value="1"/>
</dbReference>
<dbReference type="PANTHER" id="PTHR43308">
    <property type="entry name" value="OUTER MEMBRANE PROTEIN ALPHA-RELATED"/>
    <property type="match status" value="1"/>
</dbReference>
<keyword evidence="1" id="KW-0732">Signal</keyword>
<dbReference type="SUPFAM" id="SSF56935">
    <property type="entry name" value="Porins"/>
    <property type="match status" value="1"/>
</dbReference>
<reference evidence="3 4" key="1">
    <citation type="submission" date="2016-10" db="EMBL/GenBank/DDBJ databases">
        <authorList>
            <person name="de Groot N.N."/>
        </authorList>
    </citation>
    <scope>NUCLEOTIDE SEQUENCE [LARGE SCALE GENOMIC DNA]</scope>
    <source>
        <strain evidence="3 4">DSM 15230</strain>
    </source>
</reference>
<feature type="chain" id="PRO_5011735038" evidence="1">
    <location>
        <begin position="22"/>
        <end position="417"/>
    </location>
</feature>
<dbReference type="EMBL" id="FMXA01000010">
    <property type="protein sequence ID" value="SDA50261.1"/>
    <property type="molecule type" value="Genomic_DNA"/>
</dbReference>
<evidence type="ECO:0000256" key="1">
    <source>
        <dbReference type="SAM" id="SignalP"/>
    </source>
</evidence>
<protein>
    <submittedName>
        <fullName evidence="3">S-layer homology domain-containing protein</fullName>
    </submittedName>
</protein>
<name>A0A1G5VWJ0_9FIRM</name>
<feature type="domain" description="SLH" evidence="2">
    <location>
        <begin position="21"/>
        <end position="84"/>
    </location>
</feature>
<dbReference type="GeneID" id="87755984"/>
<keyword evidence="4" id="KW-1185">Reference proteome</keyword>
<organism evidence="3 4">
    <name type="scientific">Allisonella histaminiformans</name>
    <dbReference type="NCBI Taxonomy" id="209880"/>
    <lineage>
        <taxon>Bacteria</taxon>
        <taxon>Bacillati</taxon>
        <taxon>Bacillota</taxon>
        <taxon>Negativicutes</taxon>
        <taxon>Veillonellales</taxon>
        <taxon>Veillonellaceae</taxon>
        <taxon>Allisonella</taxon>
    </lineage>
</organism>
<feature type="signal peptide" evidence="1">
    <location>
        <begin position="1"/>
        <end position="21"/>
    </location>
</feature>
<evidence type="ECO:0000313" key="3">
    <source>
        <dbReference type="EMBL" id="SDA50261.1"/>
    </source>
</evidence>
<sequence length="417" mass="45905">MKKILAIAAVAALTAGVSAYAANPFSDVSTSDWAYQAVSQLSDQGIVEGYPDGTFRGQRNITRYELAQIIARLMANEDQFNAEQRATIDKLAGEYADELDNLGVRVSNLEAKVGNISWSGDARMKWDQSYDSDKLGHADDNFNGRMRINAHAQVNDSTYVEGLLRTDMDFKNNDEDNDTYMQRLYVHHDFGNHVGVNIGKYAEFFGQTGMFFDSEVKGAEATYTANDAFSLTAGYGRFADWDNKWNSNLGDQKNTEYGYAQINGAAGRFAYTLDYIKGADQSKVEVYGGGLTIGLTDKFDVFGDYFKNSDAQGDPDAWTAGLGYGHQDDARVGSFRVSVARVDAEKNAILGGYTYDVSALDALKDKDVTGVKFWNAAADVTVAKNVRLHGEYDFDVKAHGTSTDYDDLATVSLNYVF</sequence>
<dbReference type="Proteomes" id="UP000199689">
    <property type="component" value="Unassembled WGS sequence"/>
</dbReference>
<dbReference type="InterPro" id="IPR001119">
    <property type="entry name" value="SLH_dom"/>
</dbReference>
<dbReference type="AlphaFoldDB" id="A0A1G5VWJ0"/>
<evidence type="ECO:0000259" key="2">
    <source>
        <dbReference type="PROSITE" id="PS51272"/>
    </source>
</evidence>
<dbReference type="InterPro" id="IPR051465">
    <property type="entry name" value="Cell_Envelope_Struct_Comp"/>
</dbReference>
<dbReference type="PANTHER" id="PTHR43308:SF1">
    <property type="entry name" value="OUTER MEMBRANE PROTEIN ALPHA"/>
    <property type="match status" value="1"/>
</dbReference>
<dbReference type="STRING" id="209880.SAMN02910343_00958"/>
<dbReference type="OrthoDB" id="5845122at2"/>
<dbReference type="RefSeq" id="WP_091364420.1">
    <property type="nucleotide sequence ID" value="NZ_FMXA01000010.1"/>
</dbReference>
<evidence type="ECO:0000313" key="4">
    <source>
        <dbReference type="Proteomes" id="UP000199689"/>
    </source>
</evidence>